<dbReference type="GO" id="GO:0022857">
    <property type="term" value="F:transmembrane transporter activity"/>
    <property type="evidence" value="ECO:0007669"/>
    <property type="project" value="InterPro"/>
</dbReference>
<dbReference type="AlphaFoldDB" id="A0A4U9VH45"/>
<name>A0A4U9VH45_SERFO</name>
<protein>
    <submittedName>
        <fullName evidence="1">Acriflavine resistance protein B</fullName>
    </submittedName>
</protein>
<dbReference type="EMBL" id="CABEEZ010000111">
    <property type="protein sequence ID" value="VTR44632.1"/>
    <property type="molecule type" value="Genomic_DNA"/>
</dbReference>
<gene>
    <name evidence="1" type="primary">acrB_8</name>
    <name evidence="1" type="ORF">NCTC12965_05136</name>
</gene>
<proteinExistence type="predicted"/>
<organism evidence="1">
    <name type="scientific">Serratia fonticola</name>
    <dbReference type="NCBI Taxonomy" id="47917"/>
    <lineage>
        <taxon>Bacteria</taxon>
        <taxon>Pseudomonadati</taxon>
        <taxon>Pseudomonadota</taxon>
        <taxon>Gammaproteobacteria</taxon>
        <taxon>Enterobacterales</taxon>
        <taxon>Yersiniaceae</taxon>
        <taxon>Serratia</taxon>
    </lineage>
</organism>
<dbReference type="Gene3D" id="3.30.70.1430">
    <property type="entry name" value="Multidrug efflux transporter AcrB pore domain"/>
    <property type="match status" value="1"/>
</dbReference>
<evidence type="ECO:0000313" key="1">
    <source>
        <dbReference type="EMBL" id="VTR44632.1"/>
    </source>
</evidence>
<dbReference type="SUPFAM" id="SSF82693">
    <property type="entry name" value="Multidrug efflux transporter AcrB pore domain, PN1, PN2, PC1 and PC2 subdomains"/>
    <property type="match status" value="1"/>
</dbReference>
<reference evidence="1" key="1">
    <citation type="submission" date="2019-05" db="EMBL/GenBank/DDBJ databases">
        <authorList>
            <consortium name="Pathogen Informatics"/>
        </authorList>
    </citation>
    <scope>NUCLEOTIDE SEQUENCE [LARGE SCALE GENOMIC DNA]</scope>
    <source>
        <strain evidence="1">NCTC12965</strain>
    </source>
</reference>
<dbReference type="InterPro" id="IPR001036">
    <property type="entry name" value="Acrflvin-R"/>
</dbReference>
<dbReference type="FunFam" id="3.30.70.1430:FF:000002">
    <property type="entry name" value="Efflux pump membrane transporter"/>
    <property type="match status" value="1"/>
</dbReference>
<dbReference type="Pfam" id="PF00873">
    <property type="entry name" value="ACR_tran"/>
    <property type="match status" value="1"/>
</dbReference>
<accession>A0A4U9VH45</accession>
<sequence>MVQMPAGATQERTQKVLDEVNRYYHEKEGDNINSGVHPVNGFGFSGQGQNTGLAFVSLKDWSERKGEENKVPAIAARANGSFLAD</sequence>
<dbReference type="GO" id="GO:0016020">
    <property type="term" value="C:membrane"/>
    <property type="evidence" value="ECO:0007669"/>
    <property type="project" value="InterPro"/>
</dbReference>